<feature type="region of interest" description="Disordered" evidence="1">
    <location>
        <begin position="260"/>
        <end position="288"/>
    </location>
</feature>
<dbReference type="GeneID" id="64855847"/>
<feature type="region of interest" description="Disordered" evidence="1">
    <location>
        <begin position="405"/>
        <end position="436"/>
    </location>
</feature>
<protein>
    <recommendedName>
        <fullName evidence="4">Altered inheritance of mitochondria protein 44</fullName>
    </recommendedName>
</protein>
<evidence type="ECO:0000313" key="2">
    <source>
        <dbReference type="EMBL" id="CAB4252713.1"/>
    </source>
</evidence>
<feature type="compositionally biased region" description="Polar residues" evidence="1">
    <location>
        <begin position="174"/>
        <end position="183"/>
    </location>
</feature>
<proteinExistence type="predicted"/>
<feature type="region of interest" description="Disordered" evidence="1">
    <location>
        <begin position="461"/>
        <end position="498"/>
    </location>
</feature>
<feature type="region of interest" description="Disordered" evidence="1">
    <location>
        <begin position="137"/>
        <end position="183"/>
    </location>
</feature>
<comment type="caution">
    <text evidence="2">The sequence shown here is derived from an EMBL/GenBank/DDBJ whole genome shotgun (WGS) entry which is preliminary data.</text>
</comment>
<gene>
    <name evidence="2" type="ORF">KABA2_02S02662</name>
</gene>
<feature type="compositionally biased region" description="Polar residues" evidence="1">
    <location>
        <begin position="140"/>
        <end position="149"/>
    </location>
</feature>
<keyword evidence="3" id="KW-1185">Reference proteome</keyword>
<dbReference type="AlphaFoldDB" id="A0A8H2VCH9"/>
<evidence type="ECO:0000313" key="3">
    <source>
        <dbReference type="Proteomes" id="UP000644660"/>
    </source>
</evidence>
<feature type="compositionally biased region" description="Low complexity" evidence="1">
    <location>
        <begin position="266"/>
        <end position="288"/>
    </location>
</feature>
<dbReference type="EMBL" id="CAEFZW010000002">
    <property type="protein sequence ID" value="CAB4252713.1"/>
    <property type="molecule type" value="Genomic_DNA"/>
</dbReference>
<feature type="compositionally biased region" description="Low complexity" evidence="1">
    <location>
        <begin position="218"/>
        <end position="235"/>
    </location>
</feature>
<evidence type="ECO:0000256" key="1">
    <source>
        <dbReference type="SAM" id="MobiDB-lite"/>
    </source>
</evidence>
<sequence>MIIRTPTRTKTKSFNGTQVDFKFPSTESLPRDSIEEVELNNHHLLNVTLKKGREPSASELSHQEDSDNVSQILSDYTSASNTNSNAYTNSSNGYYSFANISDNTTSPRFFAENKDGPISNLNLGSPGRLGNYPTTLAPDKTNSAISSPSLIDKPSSNSLRSSITSKSKSVTHSQMASIPENKSVSAHTVNASIPTADNISYEIISATSNISQGQPRIVSTVSSSSGSDSSMDSSSALTKQPTVKKHPMTVNRIPSIKNVKPTRGITRLSNVSRTSSLSSKRSRTSQLKRSNAIRCKGGLLAYFASIGIKMKRTLKKIRIVIRRKLFSFNGSHSVTTRSSSINHKIPGSKTRVHSISNQDKKTMKKNMKGKHNIAYSNSINNGLTTSHLKRTDGYVTNLRRTISQSKSHSLSLSPKPITKLTPPGSMSETITDKNDNKMTNRTTTLRRTNSSIRRAASILTATPNANRLSTGYQPDSRNTPNGSNFGETPSSHLTRSNGMSSLNSVIREPSIVVKNKVIPLSMGQYPIKEEDEYIIDTNSMYKRNSTTSIDTDNSSFFEANHEKSSIYSESENDDESEDDDDDDDDFDYEEVNQNETLDISKMTATQLSDLFSHYYKNIISRRIMMRLQMGQYQDSNNLNEVNNEYMHLLENFVSEYDSESSEIFDQESNNDRRSTESSEDDSNSQFSFNAMDGEHEKEEEMDIITSLQTEHKNGLQVQIETPFAIYSASQNASLLSIPIVAIRRSLTLPIGITI</sequence>
<feature type="compositionally biased region" description="Low complexity" evidence="1">
    <location>
        <begin position="544"/>
        <end position="555"/>
    </location>
</feature>
<feature type="region of interest" description="Disordered" evidence="1">
    <location>
        <begin position="332"/>
        <end position="366"/>
    </location>
</feature>
<organism evidence="2 3">
    <name type="scientific">Maudiozyma barnettii</name>
    <dbReference type="NCBI Taxonomy" id="61262"/>
    <lineage>
        <taxon>Eukaryota</taxon>
        <taxon>Fungi</taxon>
        <taxon>Dikarya</taxon>
        <taxon>Ascomycota</taxon>
        <taxon>Saccharomycotina</taxon>
        <taxon>Saccharomycetes</taxon>
        <taxon>Saccharomycetales</taxon>
        <taxon>Saccharomycetaceae</taxon>
        <taxon>Maudiozyma</taxon>
    </lineage>
</organism>
<feature type="compositionally biased region" description="Acidic residues" evidence="1">
    <location>
        <begin position="570"/>
        <end position="587"/>
    </location>
</feature>
<dbReference type="Proteomes" id="UP000644660">
    <property type="component" value="Unassembled WGS sequence"/>
</dbReference>
<evidence type="ECO:0008006" key="4">
    <source>
        <dbReference type="Google" id="ProtNLM"/>
    </source>
</evidence>
<feature type="region of interest" description="Disordered" evidence="1">
    <location>
        <begin position="544"/>
        <end position="587"/>
    </location>
</feature>
<feature type="region of interest" description="Disordered" evidence="1">
    <location>
        <begin position="659"/>
        <end position="700"/>
    </location>
</feature>
<accession>A0A8H2VCH9</accession>
<feature type="compositionally biased region" description="Low complexity" evidence="1">
    <location>
        <begin position="155"/>
        <end position="173"/>
    </location>
</feature>
<name>A0A8H2VCH9_9SACH</name>
<feature type="compositionally biased region" description="Low complexity" evidence="1">
    <location>
        <begin position="405"/>
        <end position="416"/>
    </location>
</feature>
<feature type="compositionally biased region" description="Polar residues" evidence="1">
    <location>
        <begin position="332"/>
        <end position="342"/>
    </location>
</feature>
<dbReference type="RefSeq" id="XP_041404751.1">
    <property type="nucleotide sequence ID" value="XM_041548817.1"/>
</dbReference>
<reference evidence="2 3" key="1">
    <citation type="submission" date="2020-05" db="EMBL/GenBank/DDBJ databases">
        <authorList>
            <person name="Casaregola S."/>
            <person name="Devillers H."/>
            <person name="Grondin C."/>
        </authorList>
    </citation>
    <scope>NUCLEOTIDE SEQUENCE [LARGE SCALE GENOMIC DNA]</scope>
    <source>
        <strain evidence="2 3">CLIB 1767</strain>
    </source>
</reference>
<feature type="region of interest" description="Disordered" evidence="1">
    <location>
        <begin position="212"/>
        <end position="246"/>
    </location>
</feature>